<organism evidence="1 2">
    <name type="scientific">Luedemannella helvata</name>
    <dbReference type="NCBI Taxonomy" id="349315"/>
    <lineage>
        <taxon>Bacteria</taxon>
        <taxon>Bacillati</taxon>
        <taxon>Actinomycetota</taxon>
        <taxon>Actinomycetes</taxon>
        <taxon>Micromonosporales</taxon>
        <taxon>Micromonosporaceae</taxon>
        <taxon>Luedemannella</taxon>
    </lineage>
</organism>
<dbReference type="PIRSF" id="PIRSF010372">
    <property type="entry name" value="PaiB"/>
    <property type="match status" value="1"/>
</dbReference>
<dbReference type="EMBL" id="BAAALS010000024">
    <property type="protein sequence ID" value="GAA1767999.1"/>
    <property type="molecule type" value="Genomic_DNA"/>
</dbReference>
<evidence type="ECO:0000313" key="2">
    <source>
        <dbReference type="Proteomes" id="UP001500655"/>
    </source>
</evidence>
<dbReference type="PANTHER" id="PTHR35802">
    <property type="entry name" value="PROTEASE SYNTHASE AND SPORULATION PROTEIN PAI 2"/>
    <property type="match status" value="1"/>
</dbReference>
<dbReference type="InterPro" id="IPR012349">
    <property type="entry name" value="Split_barrel_FMN-bd"/>
</dbReference>
<dbReference type="Gene3D" id="2.30.110.10">
    <property type="entry name" value="Electron Transport, Fmn-binding Protein, Chain A"/>
    <property type="match status" value="1"/>
</dbReference>
<evidence type="ECO:0000313" key="1">
    <source>
        <dbReference type="EMBL" id="GAA1767999.1"/>
    </source>
</evidence>
<dbReference type="SUPFAM" id="SSF50475">
    <property type="entry name" value="FMN-binding split barrel"/>
    <property type="match status" value="1"/>
</dbReference>
<dbReference type="InterPro" id="IPR007396">
    <property type="entry name" value="TR_PAI2-type"/>
</dbReference>
<reference evidence="2" key="1">
    <citation type="journal article" date="2019" name="Int. J. Syst. Evol. Microbiol.">
        <title>The Global Catalogue of Microorganisms (GCM) 10K type strain sequencing project: providing services to taxonomists for standard genome sequencing and annotation.</title>
        <authorList>
            <consortium name="The Broad Institute Genomics Platform"/>
            <consortium name="The Broad Institute Genome Sequencing Center for Infectious Disease"/>
            <person name="Wu L."/>
            <person name="Ma J."/>
        </authorList>
    </citation>
    <scope>NUCLEOTIDE SEQUENCE [LARGE SCALE GENOMIC DNA]</scope>
    <source>
        <strain evidence="2">JCM 13249</strain>
    </source>
</reference>
<proteinExistence type="predicted"/>
<dbReference type="Pfam" id="PF04299">
    <property type="entry name" value="FMN_bind_2"/>
    <property type="match status" value="1"/>
</dbReference>
<gene>
    <name evidence="1" type="ORF">GCM10009681_43870</name>
</gene>
<accession>A0ABP4X1I1</accession>
<protein>
    <submittedName>
        <fullName evidence="1">FMN-binding negative transcriptional regulator</fullName>
    </submittedName>
</protein>
<name>A0ABP4X1I1_9ACTN</name>
<keyword evidence="2" id="KW-1185">Reference proteome</keyword>
<dbReference type="RefSeq" id="WP_344085135.1">
    <property type="nucleotide sequence ID" value="NZ_BAAALS010000024.1"/>
</dbReference>
<sequence length="223" mass="24463">MFVPDHYRVDDGERVRRVVRENPLCQLVSNGPWRPLITHLLCIDPEPGPELVGTTLLAHLNRANPHWGALADGDPATLVFCGPHGYVSPTVYDITPAAPTWDFITVHVHGTVHPIEAGDPTLEVILETVRICEERFGTGWDPGPSMEYLRRILPGVGAFGFRVQSVDGHFKLSQELTQDVRDRLVDSFRRSPSTLLHGLVDHMGAAGLVRGADQAASVSAGER</sequence>
<dbReference type="Proteomes" id="UP001500655">
    <property type="component" value="Unassembled WGS sequence"/>
</dbReference>
<comment type="caution">
    <text evidence="1">The sequence shown here is derived from an EMBL/GenBank/DDBJ whole genome shotgun (WGS) entry which is preliminary data.</text>
</comment>
<dbReference type="PANTHER" id="PTHR35802:SF1">
    <property type="entry name" value="PROTEASE SYNTHASE AND SPORULATION PROTEIN PAI 2"/>
    <property type="match status" value="1"/>
</dbReference>